<gene>
    <name evidence="2" type="ORF">ACFSB2_03345</name>
</gene>
<keyword evidence="3" id="KW-1185">Reference proteome</keyword>
<evidence type="ECO:0000313" key="3">
    <source>
        <dbReference type="Proteomes" id="UP001597079"/>
    </source>
</evidence>
<evidence type="ECO:0000256" key="1">
    <source>
        <dbReference type="SAM" id="SignalP"/>
    </source>
</evidence>
<organism evidence="2 3">
    <name type="scientific">Alicyclobacillus fodiniaquatilis</name>
    <dbReference type="NCBI Taxonomy" id="1661150"/>
    <lineage>
        <taxon>Bacteria</taxon>
        <taxon>Bacillati</taxon>
        <taxon>Bacillota</taxon>
        <taxon>Bacilli</taxon>
        <taxon>Bacillales</taxon>
        <taxon>Alicyclobacillaceae</taxon>
        <taxon>Alicyclobacillus</taxon>
    </lineage>
</organism>
<accession>A0ABW4JDJ6</accession>
<feature type="signal peptide" evidence="1">
    <location>
        <begin position="1"/>
        <end position="19"/>
    </location>
</feature>
<dbReference type="RefSeq" id="WP_377941247.1">
    <property type="nucleotide sequence ID" value="NZ_JBHUCX010000013.1"/>
</dbReference>
<comment type="caution">
    <text evidence="2">The sequence shown here is derived from an EMBL/GenBank/DDBJ whole genome shotgun (WGS) entry which is preliminary data.</text>
</comment>
<dbReference type="EMBL" id="JBHUCX010000013">
    <property type="protein sequence ID" value="MFD1673743.1"/>
    <property type="molecule type" value="Genomic_DNA"/>
</dbReference>
<reference evidence="3" key="1">
    <citation type="journal article" date="2019" name="Int. J. Syst. Evol. Microbiol.">
        <title>The Global Catalogue of Microorganisms (GCM) 10K type strain sequencing project: providing services to taxonomists for standard genome sequencing and annotation.</title>
        <authorList>
            <consortium name="The Broad Institute Genomics Platform"/>
            <consortium name="The Broad Institute Genome Sequencing Center for Infectious Disease"/>
            <person name="Wu L."/>
            <person name="Ma J."/>
        </authorList>
    </citation>
    <scope>NUCLEOTIDE SEQUENCE [LARGE SCALE GENOMIC DNA]</scope>
    <source>
        <strain evidence="3">CGMCC 1.12286</strain>
    </source>
</reference>
<dbReference type="Proteomes" id="UP001597079">
    <property type="component" value="Unassembled WGS sequence"/>
</dbReference>
<sequence length="175" mass="18273">MKRLLLGMSTALILSLAGCETSGTDEFDKAVTNKGGSSDLPSWMLISSNDVSSIGVQGWGPGADGSFVVNPSAGLSATLINSLVNQLPKDKAIKPHVVGESQGGADWLQVKLNNGSSLTFEGAPNESRPFQYGITFTNASGKQEKSAMISDVTGVVTSTIQKISSKGVMAREKKH</sequence>
<evidence type="ECO:0000313" key="2">
    <source>
        <dbReference type="EMBL" id="MFD1673743.1"/>
    </source>
</evidence>
<dbReference type="PROSITE" id="PS51257">
    <property type="entry name" value="PROKAR_LIPOPROTEIN"/>
    <property type="match status" value="1"/>
</dbReference>
<name>A0ABW4JDJ6_9BACL</name>
<feature type="chain" id="PRO_5045419014" evidence="1">
    <location>
        <begin position="20"/>
        <end position="175"/>
    </location>
</feature>
<proteinExistence type="predicted"/>
<protein>
    <submittedName>
        <fullName evidence="2">Uncharacterized protein</fullName>
    </submittedName>
</protein>
<keyword evidence="1" id="KW-0732">Signal</keyword>